<comment type="caution">
    <text evidence="2">The sequence shown here is derived from an EMBL/GenBank/DDBJ whole genome shotgun (WGS) entry which is preliminary data.</text>
</comment>
<name>A0A4Y8S800_9SPHI</name>
<proteinExistence type="predicted"/>
<organism evidence="2 3">
    <name type="scientific">Mucilaginibacter psychrotolerans</name>
    <dbReference type="NCBI Taxonomy" id="1524096"/>
    <lineage>
        <taxon>Bacteria</taxon>
        <taxon>Pseudomonadati</taxon>
        <taxon>Bacteroidota</taxon>
        <taxon>Sphingobacteriia</taxon>
        <taxon>Sphingobacteriales</taxon>
        <taxon>Sphingobacteriaceae</taxon>
        <taxon>Mucilaginibacter</taxon>
    </lineage>
</organism>
<dbReference type="AlphaFoldDB" id="A0A4Y8S800"/>
<dbReference type="InterPro" id="IPR010982">
    <property type="entry name" value="Lambda_DNA-bd_dom_sf"/>
</dbReference>
<dbReference type="Pfam" id="PF21956">
    <property type="entry name" value="DUF6922"/>
    <property type="match status" value="1"/>
</dbReference>
<accession>A0A4Y8S800</accession>
<keyword evidence="3" id="KW-1185">Reference proteome</keyword>
<evidence type="ECO:0000259" key="1">
    <source>
        <dbReference type="Pfam" id="PF21956"/>
    </source>
</evidence>
<dbReference type="OrthoDB" id="1364214at2"/>
<evidence type="ECO:0000313" key="3">
    <source>
        <dbReference type="Proteomes" id="UP000297540"/>
    </source>
</evidence>
<evidence type="ECO:0000313" key="2">
    <source>
        <dbReference type="EMBL" id="TFF35022.1"/>
    </source>
</evidence>
<sequence length="162" mass="18781">MHLLIKKYQGIHPGLILERELKKRNIKKGPFALSLKEYPQTLNEITKGRRALTPSLSLKIDGALELPEGTMLVLQAHYEIKKEKQKAASAYHPNLSILRKILFWDTDIDKINWQEQKDTVIKRVFERGNDEEKKEIIRFYGRDEVNSVVGNREDIEEAVANS</sequence>
<dbReference type="Gene3D" id="1.10.260.40">
    <property type="entry name" value="lambda repressor-like DNA-binding domains"/>
    <property type="match status" value="1"/>
</dbReference>
<dbReference type="EMBL" id="SOZE01000024">
    <property type="protein sequence ID" value="TFF35022.1"/>
    <property type="molecule type" value="Genomic_DNA"/>
</dbReference>
<reference evidence="2 3" key="1">
    <citation type="journal article" date="2017" name="Int. J. Syst. Evol. Microbiol.">
        <title>Mucilaginibacterpsychrotolerans sp. nov., isolated from peatlands.</title>
        <authorList>
            <person name="Deng Y."/>
            <person name="Shen L."/>
            <person name="Xu B."/>
            <person name="Liu Y."/>
            <person name="Gu Z."/>
            <person name="Liu H."/>
            <person name="Zhou Y."/>
        </authorList>
    </citation>
    <scope>NUCLEOTIDE SEQUENCE [LARGE SCALE GENOMIC DNA]</scope>
    <source>
        <strain evidence="2 3">NH7-4</strain>
    </source>
</reference>
<gene>
    <name evidence="2" type="ORF">E2R66_19960</name>
</gene>
<dbReference type="SUPFAM" id="SSF47413">
    <property type="entry name" value="lambda repressor-like DNA-binding domains"/>
    <property type="match status" value="1"/>
</dbReference>
<dbReference type="GO" id="GO:0003677">
    <property type="term" value="F:DNA binding"/>
    <property type="evidence" value="ECO:0007669"/>
    <property type="project" value="InterPro"/>
</dbReference>
<protein>
    <submittedName>
        <fullName evidence="2">Plasmid maintenance system antidote protein</fullName>
    </submittedName>
</protein>
<feature type="domain" description="DUF6922" evidence="1">
    <location>
        <begin position="98"/>
        <end position="149"/>
    </location>
</feature>
<dbReference type="RefSeq" id="WP_133233882.1">
    <property type="nucleotide sequence ID" value="NZ_SOZE01000024.1"/>
</dbReference>
<dbReference type="InterPro" id="IPR053830">
    <property type="entry name" value="DUF6922"/>
</dbReference>
<dbReference type="Proteomes" id="UP000297540">
    <property type="component" value="Unassembled WGS sequence"/>
</dbReference>